<dbReference type="Pfam" id="PF03167">
    <property type="entry name" value="UDG"/>
    <property type="match status" value="1"/>
</dbReference>
<keyword evidence="8" id="KW-0378">Hydrolase</keyword>
<evidence type="ECO:0000256" key="4">
    <source>
        <dbReference type="ARBA" id="ARBA00019403"/>
    </source>
</evidence>
<reference evidence="13 14" key="1">
    <citation type="submission" date="2015-10" db="EMBL/GenBank/DDBJ databases">
        <title>Draft Genome Sequence of Chlorobium limicola strain Frasassi Growing under Artificial Lighting in the Frasassi Cave System.</title>
        <authorList>
            <person name="Mansor M."/>
            <person name="Macalady J."/>
        </authorList>
    </citation>
    <scope>NUCLEOTIDE SEQUENCE [LARGE SCALE GENOMIC DNA]</scope>
    <source>
        <strain evidence="13 14">Frasassi</strain>
    </source>
</reference>
<dbReference type="InterPro" id="IPR036895">
    <property type="entry name" value="Uracil-DNA_glycosylase-like_sf"/>
</dbReference>
<protein>
    <recommendedName>
        <fullName evidence="4">Type-4 uracil-DNA glycosylase</fullName>
        <ecNumber evidence="3">3.2.2.27</ecNumber>
    </recommendedName>
</protein>
<dbReference type="PANTHER" id="PTHR33693:SF1">
    <property type="entry name" value="TYPE-4 URACIL-DNA GLYCOSYLASE"/>
    <property type="match status" value="1"/>
</dbReference>
<evidence type="ECO:0000256" key="7">
    <source>
        <dbReference type="ARBA" id="ARBA00022763"/>
    </source>
</evidence>
<keyword evidence="10" id="KW-0411">Iron-sulfur</keyword>
<dbReference type="InterPro" id="IPR051536">
    <property type="entry name" value="UDG_Type-4/5"/>
</dbReference>
<dbReference type="Gene3D" id="3.40.470.10">
    <property type="entry name" value="Uracil-DNA glycosylase-like domain"/>
    <property type="match status" value="1"/>
</dbReference>
<sequence>MQGLLFQENELQSEAAGEEKTPSALHSLYERSRTCTKCRLASTRTNFVFGEGNPDARLVVIGEAPGADEDALGRPFVGRSGQLLDKILQAVQFRREEVFICNIIKCRPPQNRNPLQDEIACCMPWLLDQLDLINPSMLLLLGKVAANTILQNTLSLGAMRGKIIRWKQFDCVATYHPAALLRNPNWKRGCWEDVQMMRHHYETLQEMPPDA</sequence>
<keyword evidence="11" id="KW-0234">DNA repair</keyword>
<dbReference type="PANTHER" id="PTHR33693">
    <property type="entry name" value="TYPE-5 URACIL-DNA GLYCOSYLASE"/>
    <property type="match status" value="1"/>
</dbReference>
<keyword evidence="7" id="KW-0227">DNA damage</keyword>
<dbReference type="EMBL" id="LMBR01000132">
    <property type="protein sequence ID" value="KUL28720.1"/>
    <property type="molecule type" value="Genomic_DNA"/>
</dbReference>
<keyword evidence="6" id="KW-0479">Metal-binding</keyword>
<comment type="caution">
    <text evidence="13">The sequence shown here is derived from an EMBL/GenBank/DDBJ whole genome shotgun (WGS) entry which is preliminary data.</text>
</comment>
<comment type="catalytic activity">
    <reaction evidence="1">
        <text>Hydrolyzes single-stranded DNA or mismatched double-stranded DNA and polynucleotides, releasing free uracil.</text>
        <dbReference type="EC" id="3.2.2.27"/>
    </reaction>
</comment>
<evidence type="ECO:0000256" key="9">
    <source>
        <dbReference type="ARBA" id="ARBA00023004"/>
    </source>
</evidence>
<dbReference type="SMART" id="SM00986">
    <property type="entry name" value="UDG"/>
    <property type="match status" value="1"/>
</dbReference>
<dbReference type="EC" id="3.2.2.27" evidence="3"/>
<dbReference type="GO" id="GO:0051539">
    <property type="term" value="F:4 iron, 4 sulfur cluster binding"/>
    <property type="evidence" value="ECO:0007669"/>
    <property type="project" value="UniProtKB-KW"/>
</dbReference>
<dbReference type="OrthoDB" id="5290748at2"/>
<evidence type="ECO:0000256" key="8">
    <source>
        <dbReference type="ARBA" id="ARBA00022801"/>
    </source>
</evidence>
<evidence type="ECO:0000259" key="12">
    <source>
        <dbReference type="SMART" id="SM00986"/>
    </source>
</evidence>
<keyword evidence="9" id="KW-0408">Iron</keyword>
<proteinExistence type="inferred from homology"/>
<dbReference type="InterPro" id="IPR005273">
    <property type="entry name" value="Ura-DNA_glyco_family4"/>
</dbReference>
<dbReference type="Proteomes" id="UP000053937">
    <property type="component" value="Unassembled WGS sequence"/>
</dbReference>
<dbReference type="GO" id="GO:0004844">
    <property type="term" value="F:uracil DNA N-glycosylase activity"/>
    <property type="evidence" value="ECO:0007669"/>
    <property type="project" value="UniProtKB-EC"/>
</dbReference>
<evidence type="ECO:0000256" key="2">
    <source>
        <dbReference type="ARBA" id="ARBA00006521"/>
    </source>
</evidence>
<evidence type="ECO:0000256" key="11">
    <source>
        <dbReference type="ARBA" id="ARBA00023204"/>
    </source>
</evidence>
<evidence type="ECO:0000256" key="5">
    <source>
        <dbReference type="ARBA" id="ARBA00022485"/>
    </source>
</evidence>
<feature type="domain" description="Uracil-DNA glycosylase-like" evidence="12">
    <location>
        <begin position="49"/>
        <end position="195"/>
    </location>
</feature>
<dbReference type="SUPFAM" id="SSF52141">
    <property type="entry name" value="Uracil-DNA glycosylase-like"/>
    <property type="match status" value="1"/>
</dbReference>
<evidence type="ECO:0000256" key="10">
    <source>
        <dbReference type="ARBA" id="ARBA00023014"/>
    </source>
</evidence>
<name>A0A117MPI8_CHLLI</name>
<dbReference type="GO" id="GO:0046872">
    <property type="term" value="F:metal ion binding"/>
    <property type="evidence" value="ECO:0007669"/>
    <property type="project" value="UniProtKB-KW"/>
</dbReference>
<evidence type="ECO:0000313" key="14">
    <source>
        <dbReference type="Proteomes" id="UP000053937"/>
    </source>
</evidence>
<dbReference type="AlphaFoldDB" id="A0A117MPI8"/>
<accession>A0A117MPI8</accession>
<organism evidence="13 14">
    <name type="scientific">Chlorobium limicola</name>
    <dbReference type="NCBI Taxonomy" id="1092"/>
    <lineage>
        <taxon>Bacteria</taxon>
        <taxon>Pseudomonadati</taxon>
        <taxon>Chlorobiota</taxon>
        <taxon>Chlorobiia</taxon>
        <taxon>Chlorobiales</taxon>
        <taxon>Chlorobiaceae</taxon>
        <taxon>Chlorobium/Pelodictyon group</taxon>
        <taxon>Chlorobium</taxon>
    </lineage>
</organism>
<dbReference type="SMART" id="SM00987">
    <property type="entry name" value="UreE_C"/>
    <property type="match status" value="1"/>
</dbReference>
<evidence type="ECO:0000256" key="6">
    <source>
        <dbReference type="ARBA" id="ARBA00022723"/>
    </source>
</evidence>
<dbReference type="GO" id="GO:0006281">
    <property type="term" value="P:DNA repair"/>
    <property type="evidence" value="ECO:0007669"/>
    <property type="project" value="UniProtKB-KW"/>
</dbReference>
<evidence type="ECO:0000256" key="1">
    <source>
        <dbReference type="ARBA" id="ARBA00001400"/>
    </source>
</evidence>
<keyword evidence="14" id="KW-1185">Reference proteome</keyword>
<comment type="similarity">
    <text evidence="2">Belongs to the uracil-DNA glycosylase (UDG) superfamily. Type 4 (UDGa) family.</text>
</comment>
<dbReference type="RefSeq" id="WP_059138987.1">
    <property type="nucleotide sequence ID" value="NZ_LMBR01000132.1"/>
</dbReference>
<evidence type="ECO:0000313" key="13">
    <source>
        <dbReference type="EMBL" id="KUL28720.1"/>
    </source>
</evidence>
<dbReference type="NCBIfam" id="TIGR00758">
    <property type="entry name" value="UDG_fam4"/>
    <property type="match status" value="1"/>
</dbReference>
<gene>
    <name evidence="13" type="ORF">ASB62_05625</name>
</gene>
<dbReference type="InterPro" id="IPR005122">
    <property type="entry name" value="Uracil-DNA_glycosylase-like"/>
</dbReference>
<keyword evidence="5" id="KW-0004">4Fe-4S</keyword>
<dbReference type="CDD" id="cd10030">
    <property type="entry name" value="UDG-F4_TTUDGA_SPO1dp_like"/>
    <property type="match status" value="1"/>
</dbReference>
<evidence type="ECO:0000256" key="3">
    <source>
        <dbReference type="ARBA" id="ARBA00012030"/>
    </source>
</evidence>